<proteinExistence type="predicted"/>
<dbReference type="EMBL" id="JAEFCI010008693">
    <property type="protein sequence ID" value="KAG5458297.1"/>
    <property type="molecule type" value="Genomic_DNA"/>
</dbReference>
<protein>
    <recommendedName>
        <fullName evidence="2">DUF4743 domain-containing protein</fullName>
    </recommendedName>
</protein>
<dbReference type="Proteomes" id="UP000673691">
    <property type="component" value="Unassembled WGS sequence"/>
</dbReference>
<feature type="compositionally biased region" description="Low complexity" evidence="1">
    <location>
        <begin position="236"/>
        <end position="250"/>
    </location>
</feature>
<keyword evidence="4" id="KW-1185">Reference proteome</keyword>
<accession>A0A8H7ZSB9</accession>
<feature type="compositionally biased region" description="Low complexity" evidence="1">
    <location>
        <begin position="32"/>
        <end position="67"/>
    </location>
</feature>
<dbReference type="InterPro" id="IPR031804">
    <property type="entry name" value="DUF4743"/>
</dbReference>
<evidence type="ECO:0000256" key="1">
    <source>
        <dbReference type="SAM" id="MobiDB-lite"/>
    </source>
</evidence>
<feature type="non-terminal residue" evidence="3">
    <location>
        <position position="555"/>
    </location>
</feature>
<dbReference type="CDD" id="cd03676">
    <property type="entry name" value="NUDIX_Tnr3_like"/>
    <property type="match status" value="1"/>
</dbReference>
<feature type="region of interest" description="Disordered" evidence="1">
    <location>
        <begin position="1"/>
        <end position="102"/>
    </location>
</feature>
<feature type="compositionally biased region" description="Polar residues" evidence="1">
    <location>
        <begin position="259"/>
        <end position="268"/>
    </location>
</feature>
<gene>
    <name evidence="3" type="ORF">BJ554DRAFT_1501</name>
</gene>
<dbReference type="PANTHER" id="PTHR13622:SF8">
    <property type="entry name" value="THIAMIN PYROPHOSPHOKINASE 1"/>
    <property type="match status" value="1"/>
</dbReference>
<dbReference type="PANTHER" id="PTHR13622">
    <property type="entry name" value="THIAMIN PYROPHOSPHOKINASE"/>
    <property type="match status" value="1"/>
</dbReference>
<evidence type="ECO:0000259" key="2">
    <source>
        <dbReference type="Pfam" id="PF15916"/>
    </source>
</evidence>
<sequence>MVDPKAAEPPPPPPPPPLPPANGRLAQPELPPSSSTSTATTSAATSAAPAPATTAATVATVANTPAAGGSSGCLAKREPPNGAGGAALPVPPQAQQPTLLDRRRKPSSLLYIVRLADSFPQELERQILVSPSEDRGLPLRVGERDTLVGFVSPRVLEDVKGHPATFEVRPDAVRFAAGLDTPELRTAAVDAFFRQLRSKDKYPCLKGWRDEVYAVYGAEDGGAGFLDRGAAAAGAGDSRPAASPAAPTGDAAGGGQRPESGSSASNEHSGAAVHKKPLLLCECSAAGILGFRSYGCRLNGYMRLESGEIKLWISLRSVSRPVHSGMLDNLAAGDLTAGVLPYDNLKTKCVKEASIPERVARKAVPSGAVTFFAQNEERGWTPSTEYVYDLELDCSFLPTSVDGNVDGFLLLDFHTVIDHVRKGDFVPAAAVAVIDFFIRHGYIHPANEPDYLEIVARIHRRHCAPGPRFCETDLNPRPRPDLTVSIAVAAFPPSALRLASATTPSGLVVPPQPPPARTPTSSLFKPILPSPFVTTADPILAKSNTEVIPRIKRGM</sequence>
<feature type="compositionally biased region" description="Pro residues" evidence="1">
    <location>
        <begin position="7"/>
        <end position="20"/>
    </location>
</feature>
<comment type="caution">
    <text evidence="3">The sequence shown here is derived from an EMBL/GenBank/DDBJ whole genome shotgun (WGS) entry which is preliminary data.</text>
</comment>
<reference evidence="3 4" key="1">
    <citation type="journal article" name="Sci. Rep.">
        <title>Genome-scale phylogenetic analyses confirm Olpidium as the closest living zoosporic fungus to the non-flagellated, terrestrial fungi.</title>
        <authorList>
            <person name="Chang Y."/>
            <person name="Rochon D."/>
            <person name="Sekimoto S."/>
            <person name="Wang Y."/>
            <person name="Chovatia M."/>
            <person name="Sandor L."/>
            <person name="Salamov A."/>
            <person name="Grigoriev I.V."/>
            <person name="Stajich J.E."/>
            <person name="Spatafora J.W."/>
        </authorList>
    </citation>
    <scope>NUCLEOTIDE SEQUENCE [LARGE SCALE GENOMIC DNA]</scope>
    <source>
        <strain evidence="3">S191</strain>
    </source>
</reference>
<name>A0A8H7ZSB9_9FUNG</name>
<dbReference type="AlphaFoldDB" id="A0A8H7ZSB9"/>
<organism evidence="3 4">
    <name type="scientific">Olpidium bornovanus</name>
    <dbReference type="NCBI Taxonomy" id="278681"/>
    <lineage>
        <taxon>Eukaryota</taxon>
        <taxon>Fungi</taxon>
        <taxon>Fungi incertae sedis</taxon>
        <taxon>Olpidiomycota</taxon>
        <taxon>Olpidiomycotina</taxon>
        <taxon>Olpidiomycetes</taxon>
        <taxon>Olpidiales</taxon>
        <taxon>Olpidiaceae</taxon>
        <taxon>Olpidium</taxon>
    </lineage>
</organism>
<evidence type="ECO:0000313" key="4">
    <source>
        <dbReference type="Proteomes" id="UP000673691"/>
    </source>
</evidence>
<dbReference type="Pfam" id="PF15916">
    <property type="entry name" value="DUF4743"/>
    <property type="match status" value="1"/>
</dbReference>
<feature type="domain" description="DUF4743" evidence="2">
    <location>
        <begin position="137"/>
        <end position="218"/>
    </location>
</feature>
<dbReference type="Gene3D" id="3.90.79.10">
    <property type="entry name" value="Nucleoside Triphosphate Pyrophosphohydrolase"/>
    <property type="match status" value="1"/>
</dbReference>
<dbReference type="OrthoDB" id="10261522at2759"/>
<feature type="region of interest" description="Disordered" evidence="1">
    <location>
        <begin position="236"/>
        <end position="268"/>
    </location>
</feature>
<dbReference type="Gene3D" id="3.30.750.160">
    <property type="match status" value="1"/>
</dbReference>
<dbReference type="GO" id="GO:0044715">
    <property type="term" value="F:8-oxo-dGDP phosphatase activity"/>
    <property type="evidence" value="ECO:0007669"/>
    <property type="project" value="TreeGrafter"/>
</dbReference>
<evidence type="ECO:0000313" key="3">
    <source>
        <dbReference type="EMBL" id="KAG5458297.1"/>
    </source>
</evidence>